<feature type="transmembrane region" description="Helical" evidence="7">
    <location>
        <begin position="30"/>
        <end position="50"/>
    </location>
</feature>
<keyword evidence="4 7" id="KW-0812">Transmembrane</keyword>
<dbReference type="GO" id="GO:0005886">
    <property type="term" value="C:plasma membrane"/>
    <property type="evidence" value="ECO:0007669"/>
    <property type="project" value="UniProtKB-SubCell"/>
</dbReference>
<dbReference type="PANTHER" id="PTHR34582:SF7">
    <property type="entry name" value="UPF0702 TRANSMEMBRANE PROTEIN YDFS"/>
    <property type="match status" value="1"/>
</dbReference>
<evidence type="ECO:0000259" key="8">
    <source>
        <dbReference type="Pfam" id="PF04239"/>
    </source>
</evidence>
<comment type="similarity">
    <text evidence="2">Belongs to the UPF0702 family.</text>
</comment>
<dbReference type="Pfam" id="PF04239">
    <property type="entry name" value="DUF421"/>
    <property type="match status" value="1"/>
</dbReference>
<evidence type="ECO:0000256" key="7">
    <source>
        <dbReference type="SAM" id="Phobius"/>
    </source>
</evidence>
<organism evidence="10 11">
    <name type="scientific">Neobacillus citreus</name>
    <dbReference type="NCBI Taxonomy" id="2833578"/>
    <lineage>
        <taxon>Bacteria</taxon>
        <taxon>Bacillati</taxon>
        <taxon>Bacillota</taxon>
        <taxon>Bacilli</taxon>
        <taxon>Bacillales</taxon>
        <taxon>Bacillaceae</taxon>
        <taxon>Neobacillus</taxon>
    </lineage>
</organism>
<dbReference type="PANTHER" id="PTHR34582">
    <property type="entry name" value="UPF0702 TRANSMEMBRANE PROTEIN YCAP"/>
    <property type="match status" value="1"/>
</dbReference>
<evidence type="ECO:0000256" key="3">
    <source>
        <dbReference type="ARBA" id="ARBA00022475"/>
    </source>
</evidence>
<accession>A0A9J6MUH8</accession>
<comment type="subcellular location">
    <subcellularLocation>
        <location evidence="1">Cell membrane</location>
        <topology evidence="1">Multi-pass membrane protein</topology>
    </subcellularLocation>
</comment>
<evidence type="ECO:0000256" key="1">
    <source>
        <dbReference type="ARBA" id="ARBA00004651"/>
    </source>
</evidence>
<sequence>MVEIFARAVGAFVVLFLLTRLMGRKQVSQLTFFNYITGISIGAIAGALSVDPTLKVSSGFVSLLTWCGLTLLVAFFDVKSRSFRKVIEGEPVIVIKQGKILEHVLKKQRLDMDELQVLLRNKDVFSIEEVDYAILETNGELSVLLKEQKQPLKRGDLPLPAQANGVGGPQAAQIPIPIQVIADGKIIDENLQPLNLNMAWVHEQLAQAGTDLSEVFYAELQKDGTLYIDKNTDHFIH</sequence>
<dbReference type="EMBL" id="JAGYPE020000051">
    <property type="protein sequence ID" value="MCH6268216.1"/>
    <property type="molecule type" value="Genomic_DNA"/>
</dbReference>
<evidence type="ECO:0000256" key="4">
    <source>
        <dbReference type="ARBA" id="ARBA00022692"/>
    </source>
</evidence>
<keyword evidence="3" id="KW-1003">Cell membrane</keyword>
<dbReference type="Pfam" id="PF20730">
    <property type="entry name" value="YetF_N"/>
    <property type="match status" value="1"/>
</dbReference>
<evidence type="ECO:0000256" key="2">
    <source>
        <dbReference type="ARBA" id="ARBA00006448"/>
    </source>
</evidence>
<dbReference type="InterPro" id="IPR048454">
    <property type="entry name" value="YetF_N"/>
</dbReference>
<comment type="caution">
    <text evidence="10">The sequence shown here is derived from an EMBL/GenBank/DDBJ whole genome shotgun (WGS) entry which is preliminary data.</text>
</comment>
<proteinExistence type="inferred from homology"/>
<evidence type="ECO:0000313" key="10">
    <source>
        <dbReference type="EMBL" id="MCH6268216.1"/>
    </source>
</evidence>
<feature type="domain" description="YetF C-terminal" evidence="8">
    <location>
        <begin position="79"/>
        <end position="220"/>
    </location>
</feature>
<feature type="transmembrane region" description="Helical" evidence="7">
    <location>
        <begin position="6"/>
        <end position="23"/>
    </location>
</feature>
<feature type="domain" description="YetF-like N-terminal transmembrane" evidence="9">
    <location>
        <begin position="2"/>
        <end position="75"/>
    </location>
</feature>
<dbReference type="AlphaFoldDB" id="A0A9J6MUH8"/>
<protein>
    <submittedName>
        <fullName evidence="10">DUF421 domain-containing protein</fullName>
    </submittedName>
</protein>
<evidence type="ECO:0000313" key="11">
    <source>
        <dbReference type="Proteomes" id="UP000677265"/>
    </source>
</evidence>
<dbReference type="Gene3D" id="3.30.240.20">
    <property type="entry name" value="bsu07140 like domains"/>
    <property type="match status" value="2"/>
</dbReference>
<evidence type="ECO:0000259" key="9">
    <source>
        <dbReference type="Pfam" id="PF20730"/>
    </source>
</evidence>
<gene>
    <name evidence="10" type="ORF">KHB02_022045</name>
</gene>
<dbReference type="InterPro" id="IPR007353">
    <property type="entry name" value="DUF421"/>
</dbReference>
<keyword evidence="6 7" id="KW-0472">Membrane</keyword>
<feature type="transmembrane region" description="Helical" evidence="7">
    <location>
        <begin position="56"/>
        <end position="76"/>
    </location>
</feature>
<reference evidence="10 11" key="1">
    <citation type="submission" date="2022-03" db="EMBL/GenBank/DDBJ databases">
        <title>Novel Bacillus species.</title>
        <authorList>
            <person name="Liu G."/>
        </authorList>
    </citation>
    <scope>NUCLEOTIDE SEQUENCE [LARGE SCALE GENOMIC DNA]</scope>
    <source>
        <strain evidence="10 11">FJAT-50051</strain>
    </source>
</reference>
<keyword evidence="5 7" id="KW-1133">Transmembrane helix</keyword>
<name>A0A9J6MUH8_9BACI</name>
<evidence type="ECO:0000256" key="5">
    <source>
        <dbReference type="ARBA" id="ARBA00022989"/>
    </source>
</evidence>
<dbReference type="Proteomes" id="UP000677265">
    <property type="component" value="Unassembled WGS sequence"/>
</dbReference>
<evidence type="ECO:0000256" key="6">
    <source>
        <dbReference type="ARBA" id="ARBA00023136"/>
    </source>
</evidence>
<dbReference type="InterPro" id="IPR023090">
    <property type="entry name" value="UPF0702_alpha/beta_dom_sf"/>
</dbReference>
<keyword evidence="11" id="KW-1185">Reference proteome</keyword>
<dbReference type="RefSeq" id="WP_241114014.1">
    <property type="nucleotide sequence ID" value="NZ_JAGYPE020000051.1"/>
</dbReference>